<keyword evidence="4" id="KW-0227">DNA damage</keyword>
<dbReference type="GO" id="GO:0140664">
    <property type="term" value="F:ATP-dependent DNA damage sensor activity"/>
    <property type="evidence" value="ECO:0007669"/>
    <property type="project" value="InterPro"/>
</dbReference>
<evidence type="ECO:0000256" key="7">
    <source>
        <dbReference type="ARBA" id="ARBA00023172"/>
    </source>
</evidence>
<dbReference type="EMBL" id="MTKT01004939">
    <property type="protein sequence ID" value="OWM68836.1"/>
    <property type="molecule type" value="Genomic_DNA"/>
</dbReference>
<keyword evidence="9" id="KW-0539">Nucleus</keyword>
<comment type="caution">
    <text evidence="12">The sequence shown here is derived from an EMBL/GenBank/DDBJ whole genome shotgun (WGS) entry which is preliminary data.</text>
</comment>
<dbReference type="GO" id="GO:0007131">
    <property type="term" value="P:reciprocal meiotic recombination"/>
    <property type="evidence" value="ECO:0007669"/>
    <property type="project" value="TreeGrafter"/>
</dbReference>
<evidence type="ECO:0000256" key="8">
    <source>
        <dbReference type="ARBA" id="ARBA00023204"/>
    </source>
</evidence>
<dbReference type="GO" id="GO:0042148">
    <property type="term" value="P:DNA strand invasion"/>
    <property type="evidence" value="ECO:0007669"/>
    <property type="project" value="TreeGrafter"/>
</dbReference>
<dbReference type="GO" id="GO:0005657">
    <property type="term" value="C:replication fork"/>
    <property type="evidence" value="ECO:0007669"/>
    <property type="project" value="TreeGrafter"/>
</dbReference>
<dbReference type="GO" id="GO:0005524">
    <property type="term" value="F:ATP binding"/>
    <property type="evidence" value="ECO:0007669"/>
    <property type="project" value="UniProtKB-KW"/>
</dbReference>
<dbReference type="Gene3D" id="3.40.50.300">
    <property type="entry name" value="P-loop containing nucleotide triphosphate hydrolases"/>
    <property type="match status" value="1"/>
</dbReference>
<dbReference type="InterPro" id="IPR047323">
    <property type="entry name" value="Rad51D_C"/>
</dbReference>
<keyword evidence="6" id="KW-0238">DNA-binding</keyword>
<dbReference type="AlphaFoldDB" id="A0A218W867"/>
<evidence type="ECO:0000256" key="2">
    <source>
        <dbReference type="ARBA" id="ARBA00007095"/>
    </source>
</evidence>
<dbReference type="GO" id="GO:0005815">
    <property type="term" value="C:microtubule organizing center"/>
    <property type="evidence" value="ECO:0007669"/>
    <property type="project" value="TreeGrafter"/>
</dbReference>
<dbReference type="CDD" id="cd19489">
    <property type="entry name" value="Rad51D"/>
    <property type="match status" value="1"/>
</dbReference>
<dbReference type="SMART" id="SM00382">
    <property type="entry name" value="AAA"/>
    <property type="match status" value="1"/>
</dbReference>
<keyword evidence="7" id="KW-0233">DNA recombination</keyword>
<keyword evidence="8" id="KW-0234">DNA repair</keyword>
<comment type="function">
    <text evidence="10">Involved in the homologous recombination repair (HRR) pathway of double-stranded DNA breaks arising during DNA replication or induced by DNA-damaging agents.</text>
</comment>
<evidence type="ECO:0000256" key="1">
    <source>
        <dbReference type="ARBA" id="ARBA00004123"/>
    </source>
</evidence>
<comment type="similarity">
    <text evidence="2">Belongs to the RecA family. RAD51 subfamily.</text>
</comment>
<feature type="domain" description="RecA family profile 1" evidence="11">
    <location>
        <begin position="102"/>
        <end position="273"/>
    </location>
</feature>
<dbReference type="GO" id="GO:0003697">
    <property type="term" value="F:single-stranded DNA binding"/>
    <property type="evidence" value="ECO:0007669"/>
    <property type="project" value="TreeGrafter"/>
</dbReference>
<dbReference type="GO" id="GO:0000723">
    <property type="term" value="P:telomere maintenance"/>
    <property type="evidence" value="ECO:0007669"/>
    <property type="project" value="TreeGrafter"/>
</dbReference>
<evidence type="ECO:0000256" key="4">
    <source>
        <dbReference type="ARBA" id="ARBA00022763"/>
    </source>
</evidence>
<dbReference type="GO" id="GO:0000400">
    <property type="term" value="F:four-way junction DNA binding"/>
    <property type="evidence" value="ECO:0007669"/>
    <property type="project" value="TreeGrafter"/>
</dbReference>
<dbReference type="InterPro" id="IPR020588">
    <property type="entry name" value="RecA_ATP-bd"/>
</dbReference>
<evidence type="ECO:0000256" key="3">
    <source>
        <dbReference type="ARBA" id="ARBA00022741"/>
    </source>
</evidence>
<name>A0A218W867_PUNGR</name>
<dbReference type="InterPro" id="IPR027417">
    <property type="entry name" value="P-loop_NTPase"/>
</dbReference>
<organism evidence="12 13">
    <name type="scientific">Punica granatum</name>
    <name type="common">Pomegranate</name>
    <dbReference type="NCBI Taxonomy" id="22663"/>
    <lineage>
        <taxon>Eukaryota</taxon>
        <taxon>Viridiplantae</taxon>
        <taxon>Streptophyta</taxon>
        <taxon>Embryophyta</taxon>
        <taxon>Tracheophyta</taxon>
        <taxon>Spermatophyta</taxon>
        <taxon>Magnoliopsida</taxon>
        <taxon>eudicotyledons</taxon>
        <taxon>Gunneridae</taxon>
        <taxon>Pentapetalae</taxon>
        <taxon>rosids</taxon>
        <taxon>malvids</taxon>
        <taxon>Myrtales</taxon>
        <taxon>Lythraceae</taxon>
        <taxon>Punica</taxon>
    </lineage>
</organism>
<keyword evidence="3" id="KW-0547">Nucleotide-binding</keyword>
<dbReference type="PROSITE" id="PS50162">
    <property type="entry name" value="RECA_2"/>
    <property type="match status" value="1"/>
</dbReference>
<dbReference type="InterPro" id="IPR013632">
    <property type="entry name" value="Rad51_C"/>
</dbReference>
<proteinExistence type="inferred from homology"/>
<gene>
    <name evidence="12" type="ORF">CDL15_Pgr025023</name>
</gene>
<evidence type="ECO:0000256" key="5">
    <source>
        <dbReference type="ARBA" id="ARBA00022840"/>
    </source>
</evidence>
<keyword evidence="5" id="KW-0067">ATP-binding</keyword>
<evidence type="ECO:0000259" key="11">
    <source>
        <dbReference type="PROSITE" id="PS50162"/>
    </source>
</evidence>
<dbReference type="InterPro" id="IPR003593">
    <property type="entry name" value="AAA+_ATPase"/>
</dbReference>
<dbReference type="FunFam" id="3.40.50.300:FF:001665">
    <property type="entry name" value="DNA repair protein RAD51 4"/>
    <property type="match status" value="1"/>
</dbReference>
<dbReference type="GO" id="GO:0000724">
    <property type="term" value="P:double-strand break repair via homologous recombination"/>
    <property type="evidence" value="ECO:0007669"/>
    <property type="project" value="TreeGrafter"/>
</dbReference>
<dbReference type="GO" id="GO:0033063">
    <property type="term" value="C:Rad51B-Rad51C-Rad51D-XRCC2 complex"/>
    <property type="evidence" value="ECO:0007669"/>
    <property type="project" value="TreeGrafter"/>
</dbReference>
<reference evidence="13" key="1">
    <citation type="journal article" date="2017" name="Plant J.">
        <title>The pomegranate (Punica granatum L.) genome and the genomics of punicalagin biosynthesis.</title>
        <authorList>
            <person name="Qin G."/>
            <person name="Xu C."/>
            <person name="Ming R."/>
            <person name="Tang H."/>
            <person name="Guyot R."/>
            <person name="Kramer E.M."/>
            <person name="Hu Y."/>
            <person name="Yi X."/>
            <person name="Qi Y."/>
            <person name="Xu X."/>
            <person name="Gao Z."/>
            <person name="Pan H."/>
            <person name="Jian J."/>
            <person name="Tian Y."/>
            <person name="Yue Z."/>
            <person name="Xu Y."/>
        </authorList>
    </citation>
    <scope>NUCLEOTIDE SEQUENCE [LARGE SCALE GENOMIC DNA]</scope>
    <source>
        <strain evidence="13">cv. Dabenzi</strain>
    </source>
</reference>
<sequence>MPFIYLHLHVGGARHCRVKARFIRWSPVTIYSVKKGHRIPSSFCSAVEDFLLHDLHALAAHAEEQPSSERLRQGVDQVFAIIDTIHQPWINGMELLEDAQKNKRALSTGCERIDSLLNGGLHEGHVTELAGPSSSGKTQLCLLAAANVAYQHKGGVTYVDTGNSFSPKRIAHFIGQVDQKVLRTVMNSIVCHRVYDIFTLLAMLHELEFRRKSQMCKGDGGVSLLIIDSISSLITPILGSNSPQGRALMISTGSLLKKLAHEYNIAVLVTNHTVGGNRGTIKPALGESWKTIPHTRLLFFRVCGSNTCDVSILKHPYVVSCHRLLLCLLRIYSAITFLQCSYALLPHDLHYTVEN</sequence>
<dbReference type="Proteomes" id="UP000197138">
    <property type="component" value="Unassembled WGS sequence"/>
</dbReference>
<accession>A0A218W867</accession>
<protein>
    <recommendedName>
        <fullName evidence="11">RecA family profile 1 domain-containing protein</fullName>
    </recommendedName>
</protein>
<evidence type="ECO:0000256" key="6">
    <source>
        <dbReference type="ARBA" id="ARBA00023125"/>
    </source>
</evidence>
<dbReference type="InterPro" id="IPR051988">
    <property type="entry name" value="HRR_RAD51_Paralog"/>
</dbReference>
<evidence type="ECO:0000313" key="12">
    <source>
        <dbReference type="EMBL" id="OWM68836.1"/>
    </source>
</evidence>
<evidence type="ECO:0000256" key="10">
    <source>
        <dbReference type="ARBA" id="ARBA00056000"/>
    </source>
</evidence>
<dbReference type="PANTHER" id="PTHR46457:SF1">
    <property type="entry name" value="DNA REPAIR PROTEIN RAD51 HOMOLOG 4"/>
    <property type="match status" value="1"/>
</dbReference>
<evidence type="ECO:0000313" key="13">
    <source>
        <dbReference type="Proteomes" id="UP000197138"/>
    </source>
</evidence>
<dbReference type="SUPFAM" id="SSF52540">
    <property type="entry name" value="P-loop containing nucleoside triphosphate hydrolases"/>
    <property type="match status" value="1"/>
</dbReference>
<dbReference type="Pfam" id="PF08423">
    <property type="entry name" value="Rad51"/>
    <property type="match status" value="1"/>
</dbReference>
<comment type="subcellular location">
    <subcellularLocation>
        <location evidence="1">Nucleus</location>
    </subcellularLocation>
</comment>
<dbReference type="PANTHER" id="PTHR46457">
    <property type="entry name" value="DNA REPAIR PROTEIN RAD51 HOMOLOG 4"/>
    <property type="match status" value="1"/>
</dbReference>
<evidence type="ECO:0000256" key="9">
    <source>
        <dbReference type="ARBA" id="ARBA00023242"/>
    </source>
</evidence>